<dbReference type="AlphaFoldDB" id="A0A813M3R3"/>
<dbReference type="Proteomes" id="UP000663879">
    <property type="component" value="Unassembled WGS sequence"/>
</dbReference>
<dbReference type="SUPFAM" id="SSF46689">
    <property type="entry name" value="Homeodomain-like"/>
    <property type="match status" value="1"/>
</dbReference>
<evidence type="ECO:0000256" key="9">
    <source>
        <dbReference type="ARBA" id="ARBA00023163"/>
    </source>
</evidence>
<name>A0A813M3R3_9BILA</name>
<dbReference type="PROSITE" id="PS50071">
    <property type="entry name" value="HOMEOBOX_2"/>
    <property type="match status" value="1"/>
</dbReference>
<evidence type="ECO:0000256" key="4">
    <source>
        <dbReference type="ARBA" id="ARBA00022833"/>
    </source>
</evidence>
<keyword evidence="3" id="KW-0677">Repeat</keyword>
<dbReference type="CDD" id="cd09379">
    <property type="entry name" value="LIM2_AWH"/>
    <property type="match status" value="1"/>
</dbReference>
<dbReference type="Pfam" id="PF00412">
    <property type="entry name" value="LIM"/>
    <property type="match status" value="2"/>
</dbReference>
<dbReference type="FunFam" id="2.10.110.10:FF:000023">
    <property type="entry name" value="LIM homeobox 6"/>
    <property type="match status" value="1"/>
</dbReference>
<evidence type="ECO:0000256" key="12">
    <source>
        <dbReference type="PROSITE-ProRule" id="PRU00125"/>
    </source>
</evidence>
<dbReference type="EMBL" id="CAJNOC010000065">
    <property type="protein sequence ID" value="CAF0711465.1"/>
    <property type="molecule type" value="Genomic_DNA"/>
</dbReference>
<sequence>MEYSISDDSETSEFDNTSYQEKSVNGFPLCRGCTKEIYDKYYLRVNESSWHEECLKCNHCNIPLLSEDTCFFKKNKMFCKLDYYKNFGIKCAKCSRNIQSSDWVRRAKDNVYHLACFACESCKRQLSTGEEFALQNNKVLCKTHYCESIDGETCGKESKNKRVRTTFTEEQLQVLQANFEVDSNPDGQDLERIAQITGLSKRVTQVWFQNSRARQKKYKEKKIDMNCGLDLNDASNEDLWNQPDMNRKMSSTINTNYGSFYDNQSQVEQKNNCKRQKDKRMKHMIDNPMGLSWTSDDSVSDDDEQENSMYDSSLEYNNDLE</sequence>
<evidence type="ECO:0000256" key="6">
    <source>
        <dbReference type="ARBA" id="ARBA00023038"/>
    </source>
</evidence>
<dbReference type="InterPro" id="IPR001781">
    <property type="entry name" value="Znf_LIM"/>
</dbReference>
<dbReference type="PROSITE" id="PS50023">
    <property type="entry name" value="LIM_DOMAIN_2"/>
    <property type="match status" value="2"/>
</dbReference>
<reference evidence="17" key="1">
    <citation type="submission" date="2021-02" db="EMBL/GenBank/DDBJ databases">
        <authorList>
            <person name="Nowell W R."/>
        </authorList>
    </citation>
    <scope>NUCLEOTIDE SEQUENCE</scope>
    <source>
        <strain evidence="17">Ploen Becks lab</strain>
    </source>
</reference>
<evidence type="ECO:0000256" key="7">
    <source>
        <dbReference type="ARBA" id="ARBA00023125"/>
    </source>
</evidence>
<proteinExistence type="predicted"/>
<dbReference type="GO" id="GO:0005634">
    <property type="term" value="C:nucleus"/>
    <property type="evidence" value="ECO:0007669"/>
    <property type="project" value="UniProtKB-SubCell"/>
</dbReference>
<feature type="domain" description="Homeobox" evidence="16">
    <location>
        <begin position="158"/>
        <end position="218"/>
    </location>
</feature>
<protein>
    <submittedName>
        <fullName evidence="17">Uncharacterized protein</fullName>
    </submittedName>
</protein>
<dbReference type="GO" id="GO:0030182">
    <property type="term" value="P:neuron differentiation"/>
    <property type="evidence" value="ECO:0007669"/>
    <property type="project" value="TreeGrafter"/>
</dbReference>
<dbReference type="Pfam" id="PF00046">
    <property type="entry name" value="Homeodomain"/>
    <property type="match status" value="1"/>
</dbReference>
<evidence type="ECO:0000256" key="8">
    <source>
        <dbReference type="ARBA" id="ARBA00023155"/>
    </source>
</evidence>
<evidence type="ECO:0000256" key="10">
    <source>
        <dbReference type="ARBA" id="ARBA00023242"/>
    </source>
</evidence>
<dbReference type="OrthoDB" id="10068367at2759"/>
<dbReference type="Gene3D" id="1.10.10.60">
    <property type="entry name" value="Homeodomain-like"/>
    <property type="match status" value="1"/>
</dbReference>
<keyword evidence="5" id="KW-0805">Transcription regulation</keyword>
<dbReference type="InterPro" id="IPR001356">
    <property type="entry name" value="HD"/>
</dbReference>
<evidence type="ECO:0000256" key="14">
    <source>
        <dbReference type="SAM" id="MobiDB-lite"/>
    </source>
</evidence>
<evidence type="ECO:0000313" key="18">
    <source>
        <dbReference type="Proteomes" id="UP000663879"/>
    </source>
</evidence>
<dbReference type="CDD" id="cd00086">
    <property type="entry name" value="homeodomain"/>
    <property type="match status" value="1"/>
</dbReference>
<dbReference type="SMART" id="SM00389">
    <property type="entry name" value="HOX"/>
    <property type="match status" value="1"/>
</dbReference>
<comment type="subcellular location">
    <subcellularLocation>
        <location evidence="1 11 13">Nucleus</location>
    </subcellularLocation>
</comment>
<evidence type="ECO:0000259" key="16">
    <source>
        <dbReference type="PROSITE" id="PS50071"/>
    </source>
</evidence>
<evidence type="ECO:0000259" key="15">
    <source>
        <dbReference type="PROSITE" id="PS50023"/>
    </source>
</evidence>
<dbReference type="FunFam" id="1.10.10.60:FF:000027">
    <property type="entry name" value="LIM/homeobox protein Lhx9"/>
    <property type="match status" value="1"/>
</dbReference>
<keyword evidence="8 11" id="KW-0371">Homeobox</keyword>
<feature type="domain" description="LIM zinc-binding" evidence="15">
    <location>
        <begin position="28"/>
        <end position="89"/>
    </location>
</feature>
<feature type="region of interest" description="Disordered" evidence="14">
    <location>
        <begin position="275"/>
        <end position="321"/>
    </location>
</feature>
<accession>A0A813M3R3</accession>
<feature type="DNA-binding region" description="Homeobox" evidence="11">
    <location>
        <begin position="160"/>
        <end position="219"/>
    </location>
</feature>
<dbReference type="InterPro" id="IPR009057">
    <property type="entry name" value="Homeodomain-like_sf"/>
</dbReference>
<keyword evidence="7 11" id="KW-0238">DNA-binding</keyword>
<feature type="domain" description="LIM zinc-binding" evidence="15">
    <location>
        <begin position="90"/>
        <end position="151"/>
    </location>
</feature>
<dbReference type="GO" id="GO:0000981">
    <property type="term" value="F:DNA-binding transcription factor activity, RNA polymerase II-specific"/>
    <property type="evidence" value="ECO:0007669"/>
    <property type="project" value="TreeGrafter"/>
</dbReference>
<evidence type="ECO:0000256" key="3">
    <source>
        <dbReference type="ARBA" id="ARBA00022737"/>
    </source>
</evidence>
<evidence type="ECO:0000256" key="11">
    <source>
        <dbReference type="PROSITE-ProRule" id="PRU00108"/>
    </source>
</evidence>
<keyword evidence="18" id="KW-1185">Reference proteome</keyword>
<dbReference type="PANTHER" id="PTHR24208:SF127">
    <property type="entry name" value="LIM_HOMEOBOX PROTEIN AWH"/>
    <property type="match status" value="1"/>
</dbReference>
<dbReference type="PANTHER" id="PTHR24208">
    <property type="entry name" value="LIM/HOMEOBOX PROTEIN LHX"/>
    <property type="match status" value="1"/>
</dbReference>
<evidence type="ECO:0000256" key="2">
    <source>
        <dbReference type="ARBA" id="ARBA00022723"/>
    </source>
</evidence>
<feature type="compositionally biased region" description="Polar residues" evidence="14">
    <location>
        <begin position="307"/>
        <end position="321"/>
    </location>
</feature>
<evidence type="ECO:0000313" key="17">
    <source>
        <dbReference type="EMBL" id="CAF0711465.1"/>
    </source>
</evidence>
<evidence type="ECO:0000256" key="5">
    <source>
        <dbReference type="ARBA" id="ARBA00023015"/>
    </source>
</evidence>
<comment type="caution">
    <text evidence="17">The sequence shown here is derived from an EMBL/GenBank/DDBJ whole genome shotgun (WGS) entry which is preliminary data.</text>
</comment>
<evidence type="ECO:0000256" key="1">
    <source>
        <dbReference type="ARBA" id="ARBA00004123"/>
    </source>
</evidence>
<keyword evidence="10 11" id="KW-0539">Nucleus</keyword>
<dbReference type="SUPFAM" id="SSF57716">
    <property type="entry name" value="Glucocorticoid receptor-like (DNA-binding domain)"/>
    <property type="match status" value="2"/>
</dbReference>
<gene>
    <name evidence="17" type="ORF">OXX778_LOCUS1101</name>
</gene>
<dbReference type="PROSITE" id="PS00478">
    <property type="entry name" value="LIM_DOMAIN_1"/>
    <property type="match status" value="2"/>
</dbReference>
<keyword evidence="4 12" id="KW-0862">Zinc</keyword>
<organism evidence="17 18">
    <name type="scientific">Brachionus calyciflorus</name>
    <dbReference type="NCBI Taxonomy" id="104777"/>
    <lineage>
        <taxon>Eukaryota</taxon>
        <taxon>Metazoa</taxon>
        <taxon>Spiralia</taxon>
        <taxon>Gnathifera</taxon>
        <taxon>Rotifera</taxon>
        <taxon>Eurotatoria</taxon>
        <taxon>Monogononta</taxon>
        <taxon>Pseudotrocha</taxon>
        <taxon>Ploima</taxon>
        <taxon>Brachionidae</taxon>
        <taxon>Brachionus</taxon>
    </lineage>
</organism>
<dbReference type="SMART" id="SM00132">
    <property type="entry name" value="LIM"/>
    <property type="match status" value="2"/>
</dbReference>
<dbReference type="GO" id="GO:0046872">
    <property type="term" value="F:metal ion binding"/>
    <property type="evidence" value="ECO:0007669"/>
    <property type="project" value="UniProtKB-KW"/>
</dbReference>
<dbReference type="Gene3D" id="2.10.110.10">
    <property type="entry name" value="Cysteine Rich Protein"/>
    <property type="match status" value="2"/>
</dbReference>
<keyword evidence="9" id="KW-0804">Transcription</keyword>
<evidence type="ECO:0000256" key="13">
    <source>
        <dbReference type="RuleBase" id="RU000682"/>
    </source>
</evidence>
<keyword evidence="2 12" id="KW-0479">Metal-binding</keyword>
<dbReference type="GO" id="GO:0000977">
    <property type="term" value="F:RNA polymerase II transcription regulatory region sequence-specific DNA binding"/>
    <property type="evidence" value="ECO:0007669"/>
    <property type="project" value="TreeGrafter"/>
</dbReference>
<keyword evidence="6 12" id="KW-0440">LIM domain</keyword>
<dbReference type="InterPro" id="IPR050453">
    <property type="entry name" value="LIM_Homeobox_TF"/>
</dbReference>